<organism evidence="3 4">
    <name type="scientific">Methanococcoides vulcani</name>
    <dbReference type="NCBI Taxonomy" id="1353158"/>
    <lineage>
        <taxon>Archaea</taxon>
        <taxon>Methanobacteriati</taxon>
        <taxon>Methanobacteriota</taxon>
        <taxon>Stenosarchaea group</taxon>
        <taxon>Methanomicrobia</taxon>
        <taxon>Methanosarcinales</taxon>
        <taxon>Methanosarcinaceae</taxon>
        <taxon>Methanococcoides</taxon>
    </lineage>
</organism>
<evidence type="ECO:0000313" key="3">
    <source>
        <dbReference type="EMBL" id="SES87319.1"/>
    </source>
</evidence>
<gene>
    <name evidence="3" type="ORF">SAMN04488587_1397</name>
</gene>
<keyword evidence="4" id="KW-1185">Reference proteome</keyword>
<dbReference type="Gene3D" id="2.60.40.4190">
    <property type="match status" value="1"/>
</dbReference>
<dbReference type="Proteomes" id="UP000243338">
    <property type="component" value="Unassembled WGS sequence"/>
</dbReference>
<accession>A0A1H9ZZX3</accession>
<sequence>MRKRTGILIILLAILALVTVPANAAESTYNVRSSVYDSADSAIPTGDFYWDANSFTAFWYPIKPGLSSEVLYLHNSMDSSTFQLGDKIAEGDLYYVSKPQKKKTKIGGSDDVGKYIVDDVDLEFYYLTGFFGPQYVVMPEDTSNPSMDCKPDKIAKILLETKSDFKKQMYAGEEWKLAGGWSLVAQQIDIDGNKVWLQLKKDGKEVDSKIVIGDMSLTAPERTYVYKDSDDYPVFYCCIDSIFRGNDAEFVVFKYAFLRDEITTIEKGDSYGIFDVEGFTVPEVMDGVDYAGSGKGTVLHTGDNALVLSSNDDITLDGGEQIDLHAGMYIKTEDTSAPCLKMSLWKKCTIKVDNKASESKPVNEDADVVVDLKEDSTTEKENTLASTQDETKVQTDDKTEVEEELAVESSVDTPGFELLFGLIGVIGASRIRK</sequence>
<dbReference type="InterPro" id="IPR006457">
    <property type="entry name" value="S_layer-rel_Mac"/>
</dbReference>
<feature type="region of interest" description="Disordered" evidence="1">
    <location>
        <begin position="375"/>
        <end position="400"/>
    </location>
</feature>
<dbReference type="OrthoDB" id="147266at2157"/>
<dbReference type="NCBIfam" id="TIGR01567">
    <property type="entry name" value="S_layer_rel_Mac"/>
    <property type="match status" value="1"/>
</dbReference>
<dbReference type="RefSeq" id="WP_091689888.1">
    <property type="nucleotide sequence ID" value="NZ_CAAGSJ010000005.1"/>
</dbReference>
<name>A0A1H9ZZX3_9EURY</name>
<dbReference type="EMBL" id="FOHQ01000003">
    <property type="protein sequence ID" value="SES87319.1"/>
    <property type="molecule type" value="Genomic_DNA"/>
</dbReference>
<dbReference type="Pfam" id="PF07752">
    <property type="entry name" value="S-layer"/>
    <property type="match status" value="1"/>
</dbReference>
<evidence type="ECO:0000259" key="2">
    <source>
        <dbReference type="Pfam" id="PF07752"/>
    </source>
</evidence>
<protein>
    <submittedName>
        <fullName evidence="3">S-layer family duplication domain-containing protein</fullName>
    </submittedName>
</protein>
<evidence type="ECO:0000256" key="1">
    <source>
        <dbReference type="SAM" id="MobiDB-lite"/>
    </source>
</evidence>
<proteinExistence type="predicted"/>
<feature type="compositionally biased region" description="Basic and acidic residues" evidence="1">
    <location>
        <begin position="389"/>
        <end position="398"/>
    </location>
</feature>
<dbReference type="Gene3D" id="2.60.98.40">
    <property type="match status" value="1"/>
</dbReference>
<evidence type="ECO:0000313" key="4">
    <source>
        <dbReference type="Proteomes" id="UP000243338"/>
    </source>
</evidence>
<feature type="domain" description="S-layer family duplication" evidence="2">
    <location>
        <begin position="46"/>
        <end position="278"/>
    </location>
</feature>
<dbReference type="AlphaFoldDB" id="A0A1H9ZZX3"/>
<reference evidence="4" key="1">
    <citation type="submission" date="2016-10" db="EMBL/GenBank/DDBJ databases">
        <authorList>
            <person name="Varghese N."/>
            <person name="Submissions S."/>
        </authorList>
    </citation>
    <scope>NUCLEOTIDE SEQUENCE [LARGE SCALE GENOMIC DNA]</scope>
    <source>
        <strain evidence="4">SLH 33</strain>
    </source>
</reference>